<comment type="caution">
    <text evidence="2">The sequence shown here is derived from an EMBL/GenBank/DDBJ whole genome shotgun (WGS) entry which is preliminary data.</text>
</comment>
<dbReference type="AlphaFoldDB" id="A0A4S3JTZ1"/>
<dbReference type="VEuPathDB" id="FungiDB:EYZ11_002854"/>
<gene>
    <name evidence="2" type="ORF">EYZ11_002854</name>
</gene>
<dbReference type="EMBL" id="SOSA01000067">
    <property type="protein sequence ID" value="THC97691.1"/>
    <property type="molecule type" value="Genomic_DNA"/>
</dbReference>
<evidence type="ECO:0000313" key="3">
    <source>
        <dbReference type="Proteomes" id="UP000308092"/>
    </source>
</evidence>
<keyword evidence="1" id="KW-1133">Transmembrane helix</keyword>
<organism evidence="2 3">
    <name type="scientific">Aspergillus tanneri</name>
    <dbReference type="NCBI Taxonomy" id="1220188"/>
    <lineage>
        <taxon>Eukaryota</taxon>
        <taxon>Fungi</taxon>
        <taxon>Dikarya</taxon>
        <taxon>Ascomycota</taxon>
        <taxon>Pezizomycotina</taxon>
        <taxon>Eurotiomycetes</taxon>
        <taxon>Eurotiomycetidae</taxon>
        <taxon>Eurotiales</taxon>
        <taxon>Aspergillaceae</taxon>
        <taxon>Aspergillus</taxon>
        <taxon>Aspergillus subgen. Circumdati</taxon>
    </lineage>
</organism>
<name>A0A4S3JTZ1_9EURO</name>
<accession>A0A4S3JTZ1</accession>
<feature type="transmembrane region" description="Helical" evidence="1">
    <location>
        <begin position="194"/>
        <end position="212"/>
    </location>
</feature>
<keyword evidence="3" id="KW-1185">Reference proteome</keyword>
<dbReference type="Proteomes" id="UP000308092">
    <property type="component" value="Unassembled WGS sequence"/>
</dbReference>
<reference evidence="2 3" key="1">
    <citation type="submission" date="2019-03" db="EMBL/GenBank/DDBJ databases">
        <title>The genome sequence of a newly discovered highly antifungal drug resistant Aspergillus species, Aspergillus tanneri NIH 1004.</title>
        <authorList>
            <person name="Mounaud S."/>
            <person name="Singh I."/>
            <person name="Joardar V."/>
            <person name="Pakala S."/>
            <person name="Pakala S."/>
            <person name="Venepally P."/>
            <person name="Hoover J."/>
            <person name="Nierman W."/>
            <person name="Chung J."/>
            <person name="Losada L."/>
        </authorList>
    </citation>
    <scope>NUCLEOTIDE SEQUENCE [LARGE SCALE GENOMIC DNA]</scope>
    <source>
        <strain evidence="2 3">NIH1004</strain>
    </source>
</reference>
<proteinExistence type="predicted"/>
<evidence type="ECO:0000313" key="2">
    <source>
        <dbReference type="EMBL" id="THC97691.1"/>
    </source>
</evidence>
<keyword evidence="1" id="KW-0472">Membrane</keyword>
<sequence length="213" mass="22593">MTGRPVGVTAKVKVVRCTIRIAAVSAPSSFQYRSRCPLAQQHPSGRPAASPVYEQGVRPATEKRVLIHVAYDGCGELLPFVFMMVAFSSLSGFLMSKLGYFTRGIFLALLLRSPEPRCCTVKLDTPTSAIYGYNALIGIGGGSYFMSSFGVAPAVVAPSEIFDAIGVLSVGQDHLTTEQQAQVAHAIVKALDMVYLPAIAGSALSFLASLFLG</sequence>
<evidence type="ECO:0000256" key="1">
    <source>
        <dbReference type="SAM" id="Phobius"/>
    </source>
</evidence>
<keyword evidence="1" id="KW-0812">Transmembrane</keyword>
<feature type="transmembrane region" description="Helical" evidence="1">
    <location>
        <begin position="77"/>
        <end position="95"/>
    </location>
</feature>
<protein>
    <submittedName>
        <fullName evidence="2">Uncharacterized protein</fullName>
    </submittedName>
</protein>